<comment type="caution">
    <text evidence="3">The sequence shown here is derived from an EMBL/GenBank/DDBJ whole genome shotgun (WGS) entry which is preliminary data.</text>
</comment>
<dbReference type="Gene3D" id="3.30.360.10">
    <property type="entry name" value="Dihydrodipicolinate Reductase, domain 2"/>
    <property type="match status" value="1"/>
</dbReference>
<dbReference type="InterPro" id="IPR051450">
    <property type="entry name" value="Gfo/Idh/MocA_Oxidoreductases"/>
</dbReference>
<protein>
    <recommendedName>
        <fullName evidence="4">Gfo/Idh/MocA-like oxidoreductase N-terminal domain-containing protein</fullName>
    </recommendedName>
</protein>
<gene>
    <name evidence="3" type="ORF">S01H4_03624</name>
</gene>
<feature type="domain" description="GFO/IDH/MocA-like oxidoreductase" evidence="2">
    <location>
        <begin position="131"/>
        <end position="253"/>
    </location>
</feature>
<dbReference type="EMBL" id="BART01000904">
    <property type="protein sequence ID" value="GAG58543.1"/>
    <property type="molecule type" value="Genomic_DNA"/>
</dbReference>
<dbReference type="InterPro" id="IPR000683">
    <property type="entry name" value="Gfo/Idh/MocA-like_OxRdtase_N"/>
</dbReference>
<name>X0ZDZ9_9ZZZZ</name>
<dbReference type="PANTHER" id="PTHR43377">
    <property type="entry name" value="BILIVERDIN REDUCTASE A"/>
    <property type="match status" value="1"/>
</dbReference>
<reference evidence="3" key="1">
    <citation type="journal article" date="2014" name="Front. Microbiol.">
        <title>High frequency of phylogenetically diverse reductive dehalogenase-homologous genes in deep subseafloor sedimentary metagenomes.</title>
        <authorList>
            <person name="Kawai M."/>
            <person name="Futagami T."/>
            <person name="Toyoda A."/>
            <person name="Takaki Y."/>
            <person name="Nishi S."/>
            <person name="Hori S."/>
            <person name="Arai W."/>
            <person name="Tsubouchi T."/>
            <person name="Morono Y."/>
            <person name="Uchiyama I."/>
            <person name="Ito T."/>
            <person name="Fujiyama A."/>
            <person name="Inagaki F."/>
            <person name="Takami H."/>
        </authorList>
    </citation>
    <scope>NUCLEOTIDE SEQUENCE</scope>
    <source>
        <strain evidence="3">Expedition CK06-06</strain>
    </source>
</reference>
<evidence type="ECO:0000313" key="3">
    <source>
        <dbReference type="EMBL" id="GAG58543.1"/>
    </source>
</evidence>
<dbReference type="Pfam" id="PF22725">
    <property type="entry name" value="GFO_IDH_MocA_C3"/>
    <property type="match status" value="1"/>
</dbReference>
<evidence type="ECO:0000259" key="2">
    <source>
        <dbReference type="Pfam" id="PF22725"/>
    </source>
</evidence>
<dbReference type="Gene3D" id="3.40.50.720">
    <property type="entry name" value="NAD(P)-binding Rossmann-like Domain"/>
    <property type="match status" value="1"/>
</dbReference>
<dbReference type="AlphaFoldDB" id="X0ZDZ9"/>
<dbReference type="InterPro" id="IPR036291">
    <property type="entry name" value="NAD(P)-bd_dom_sf"/>
</dbReference>
<evidence type="ECO:0008006" key="4">
    <source>
        <dbReference type="Google" id="ProtNLM"/>
    </source>
</evidence>
<accession>X0ZDZ9</accession>
<organism evidence="3">
    <name type="scientific">marine sediment metagenome</name>
    <dbReference type="NCBI Taxonomy" id="412755"/>
    <lineage>
        <taxon>unclassified sequences</taxon>
        <taxon>metagenomes</taxon>
        <taxon>ecological metagenomes</taxon>
    </lineage>
</organism>
<evidence type="ECO:0000259" key="1">
    <source>
        <dbReference type="Pfam" id="PF01408"/>
    </source>
</evidence>
<dbReference type="InterPro" id="IPR055170">
    <property type="entry name" value="GFO_IDH_MocA-like_dom"/>
</dbReference>
<dbReference type="SUPFAM" id="SSF51735">
    <property type="entry name" value="NAD(P)-binding Rossmann-fold domains"/>
    <property type="match status" value="1"/>
</dbReference>
<dbReference type="GO" id="GO:0000166">
    <property type="term" value="F:nucleotide binding"/>
    <property type="evidence" value="ECO:0007669"/>
    <property type="project" value="InterPro"/>
</dbReference>
<dbReference type="Pfam" id="PF01408">
    <property type="entry name" value="GFO_IDH_MocA"/>
    <property type="match status" value="1"/>
</dbReference>
<dbReference type="SUPFAM" id="SSF55347">
    <property type="entry name" value="Glyceraldehyde-3-phosphate dehydrogenase-like, C-terminal domain"/>
    <property type="match status" value="1"/>
</dbReference>
<proteinExistence type="predicted"/>
<sequence length="337" mass="37374">MSQKLGTAVVGTGYIGYKHARIYSEVLNSHLVAVVDRDRNRAQKIANELGCRAEYDYRRVLDDPEIDVVSICLPENNHVKPAIEFAVNGKHVLLEKPMAMTTKDCDEIIEGIKGTKVKFMVGHLLHFDPKYSRAKECINRGQIGDIIHIVAQRNGLISAGRNTGVAGNISVLHHVGVHDYELALWFSKGKVKRVYSEYCNRLLPGIATQDSFWGLIKFDDGSFASIGSSWVLEDSSGADVSARMEILGTHGLIELDCGIGGSLRIFTKEGWDFPDVYHWPVVNGNIAGALREQLVHFLRCVIEDKKPHVTIEGARLAVRVVELLLESAERGVPVYSK</sequence>
<feature type="domain" description="Gfo/Idh/MocA-like oxidoreductase N-terminal" evidence="1">
    <location>
        <begin position="7"/>
        <end position="123"/>
    </location>
</feature>
<dbReference type="PANTHER" id="PTHR43377:SF1">
    <property type="entry name" value="BILIVERDIN REDUCTASE A"/>
    <property type="match status" value="1"/>
</dbReference>